<dbReference type="Pfam" id="PF00494">
    <property type="entry name" value="SQS_PSY"/>
    <property type="match status" value="1"/>
</dbReference>
<feature type="transmembrane region" description="Helical" evidence="1">
    <location>
        <begin position="197"/>
        <end position="214"/>
    </location>
</feature>
<dbReference type="SUPFAM" id="SSF48576">
    <property type="entry name" value="Terpenoid synthases"/>
    <property type="match status" value="1"/>
</dbReference>
<evidence type="ECO:0000313" key="4">
    <source>
        <dbReference type="WBParaSite" id="TCONS_00011146.p1"/>
    </source>
</evidence>
<proteinExistence type="predicted"/>
<dbReference type="AlphaFoldDB" id="A0AAF5DGA9"/>
<dbReference type="InterPro" id="IPR008949">
    <property type="entry name" value="Isoprenoid_synthase_dom_sf"/>
</dbReference>
<feature type="transmembrane region" description="Helical" evidence="1">
    <location>
        <begin position="220"/>
        <end position="238"/>
    </location>
</feature>
<accession>A0AAF5DGA9</accession>
<dbReference type="InterPro" id="IPR037365">
    <property type="entry name" value="Slowmo/Ups"/>
</dbReference>
<dbReference type="GO" id="GO:0005758">
    <property type="term" value="C:mitochondrial intermembrane space"/>
    <property type="evidence" value="ECO:0007669"/>
    <property type="project" value="InterPro"/>
</dbReference>
<evidence type="ECO:0000259" key="2">
    <source>
        <dbReference type="PROSITE" id="PS50904"/>
    </source>
</evidence>
<reference evidence="4" key="1">
    <citation type="submission" date="2024-02" db="UniProtKB">
        <authorList>
            <consortium name="WormBaseParasite"/>
        </authorList>
    </citation>
    <scope>IDENTIFICATION</scope>
</reference>
<evidence type="ECO:0000256" key="1">
    <source>
        <dbReference type="SAM" id="Phobius"/>
    </source>
</evidence>
<dbReference type="WBParaSite" id="TCONS_00011146.p1">
    <property type="protein sequence ID" value="TCONS_00011146.p1"/>
    <property type="gene ID" value="XLOC_005277"/>
</dbReference>
<dbReference type="Proteomes" id="UP000035681">
    <property type="component" value="Unplaced"/>
</dbReference>
<keyword evidence="1" id="KW-0472">Membrane</keyword>
<keyword evidence="3" id="KW-1185">Reference proteome</keyword>
<feature type="domain" description="PRELI/MSF1" evidence="2">
    <location>
        <begin position="1"/>
        <end position="176"/>
    </location>
</feature>
<dbReference type="Gene3D" id="1.10.600.10">
    <property type="entry name" value="Farnesyl Diphosphate Synthase"/>
    <property type="match status" value="1"/>
</dbReference>
<dbReference type="PANTHER" id="PTHR11158">
    <property type="entry name" value="MSF1/PX19 RELATED"/>
    <property type="match status" value="1"/>
</dbReference>
<name>A0AAF5DGA9_STRER</name>
<protein>
    <submittedName>
        <fullName evidence="4">NADH dehydrogenase (Ubiquinone) complex I, assembly factor 6</fullName>
    </submittedName>
</protein>
<sequence>MKFWHSPIYIFKYSFDDVSFAFWNRYPNDFSKHIMSEDILERRIEGSKIITKKLIVKRGSSFLKIIPSWLSSLNSIKIMPVIEESIYDRDSKTLKTYTRNVAHRDKFLIEERCVYSPNKEDTKMATDLKRSVVVDVNYGKISNLIQQFILRAFKKSVKNTVLGFNQVIAERSNLKFEKDNSFKNEVNSKIEEAKEKFILNVVFFDIIMYFPVSYHPAPKYILFISFLSLLHCAFSVAQHRSYLRLIDQEYTYLSVDIYVQLFLSLAVGLYSATAFSGDFQKIRSDSEDEPETWDTFGNCPSFYSFEHRGKPICNQLKIIDKSKETLNENHTKKETPPSKYNIENNKFNNFQYCLNTVKSADYMNYLSALLLPDHVKLHAFSVLALNVELATLRNSIEKNTGTGGIYRLQFWKDTIDTIYGIKKGPIPRQPTAEALKLFLLCPQTDINYLYKLISARQNTLGDRGFKTIKELEEYGKDTIGSVIKLLCEGIKDKNIPLDDNVVGCADSLGKAVVIINHIRSIIPMLKRNVILLPQDLMTLHNLTPDQLYTGANRMTYN</sequence>
<dbReference type="InterPro" id="IPR002060">
    <property type="entry name" value="Squ/phyt_synthse"/>
</dbReference>
<evidence type="ECO:0000313" key="3">
    <source>
        <dbReference type="Proteomes" id="UP000035681"/>
    </source>
</evidence>
<feature type="transmembrane region" description="Helical" evidence="1">
    <location>
        <begin position="250"/>
        <end position="272"/>
    </location>
</feature>
<organism evidence="3 4">
    <name type="scientific">Strongyloides stercoralis</name>
    <name type="common">Threadworm</name>
    <dbReference type="NCBI Taxonomy" id="6248"/>
    <lineage>
        <taxon>Eukaryota</taxon>
        <taxon>Metazoa</taxon>
        <taxon>Ecdysozoa</taxon>
        <taxon>Nematoda</taxon>
        <taxon>Chromadorea</taxon>
        <taxon>Rhabditida</taxon>
        <taxon>Tylenchina</taxon>
        <taxon>Panagrolaimomorpha</taxon>
        <taxon>Strongyloidoidea</taxon>
        <taxon>Strongyloididae</taxon>
        <taxon>Strongyloides</taxon>
    </lineage>
</organism>
<dbReference type="Pfam" id="PF04707">
    <property type="entry name" value="PRELI"/>
    <property type="match status" value="1"/>
</dbReference>
<keyword evidence="1" id="KW-1133">Transmembrane helix</keyword>
<keyword evidence="1" id="KW-0812">Transmembrane</keyword>
<dbReference type="PROSITE" id="PS50904">
    <property type="entry name" value="PRELI_MSF1"/>
    <property type="match status" value="1"/>
</dbReference>
<dbReference type="InterPro" id="IPR006797">
    <property type="entry name" value="PRELI/MSF1_dom"/>
</dbReference>